<dbReference type="RefSeq" id="WP_145028464.1">
    <property type="nucleotide sequence ID" value="NZ_CP036271.1"/>
</dbReference>
<gene>
    <name evidence="3" type="ORF">Pan44_13480</name>
</gene>
<protein>
    <submittedName>
        <fullName evidence="3">Uncharacterized protein</fullName>
    </submittedName>
</protein>
<dbReference type="KEGG" id="ccos:Pan44_13480"/>
<dbReference type="Proteomes" id="UP000315700">
    <property type="component" value="Chromosome"/>
</dbReference>
<feature type="signal peptide" evidence="2">
    <location>
        <begin position="1"/>
        <end position="29"/>
    </location>
</feature>
<reference evidence="3 4" key="1">
    <citation type="submission" date="2019-02" db="EMBL/GenBank/DDBJ databases">
        <title>Deep-cultivation of Planctomycetes and their phenomic and genomic characterization uncovers novel biology.</title>
        <authorList>
            <person name="Wiegand S."/>
            <person name="Jogler M."/>
            <person name="Boedeker C."/>
            <person name="Pinto D."/>
            <person name="Vollmers J."/>
            <person name="Rivas-Marin E."/>
            <person name="Kohn T."/>
            <person name="Peeters S.H."/>
            <person name="Heuer A."/>
            <person name="Rast P."/>
            <person name="Oberbeckmann S."/>
            <person name="Bunk B."/>
            <person name="Jeske O."/>
            <person name="Meyerdierks A."/>
            <person name="Storesund J.E."/>
            <person name="Kallscheuer N."/>
            <person name="Luecker S."/>
            <person name="Lage O.M."/>
            <person name="Pohl T."/>
            <person name="Merkel B.J."/>
            <person name="Hornburger P."/>
            <person name="Mueller R.-W."/>
            <person name="Bruemmer F."/>
            <person name="Labrenz M."/>
            <person name="Spormann A.M."/>
            <person name="Op den Camp H."/>
            <person name="Overmann J."/>
            <person name="Amann R."/>
            <person name="Jetten M.S.M."/>
            <person name="Mascher T."/>
            <person name="Medema M.H."/>
            <person name="Devos D.P."/>
            <person name="Kaster A.-K."/>
            <person name="Ovreas L."/>
            <person name="Rohde M."/>
            <person name="Galperin M.Y."/>
            <person name="Jogler C."/>
        </authorList>
    </citation>
    <scope>NUCLEOTIDE SEQUENCE [LARGE SCALE GENOMIC DNA]</scope>
    <source>
        <strain evidence="3 4">Pan44</strain>
    </source>
</reference>
<dbReference type="InParanoid" id="A0A517SB46"/>
<feature type="chain" id="PRO_5021960877" evidence="2">
    <location>
        <begin position="30"/>
        <end position="334"/>
    </location>
</feature>
<accession>A0A517SB46</accession>
<dbReference type="AlphaFoldDB" id="A0A517SB46"/>
<keyword evidence="2" id="KW-0732">Signal</keyword>
<keyword evidence="1" id="KW-1133">Transmembrane helix</keyword>
<organism evidence="3 4">
    <name type="scientific">Caulifigura coniformis</name>
    <dbReference type="NCBI Taxonomy" id="2527983"/>
    <lineage>
        <taxon>Bacteria</taxon>
        <taxon>Pseudomonadati</taxon>
        <taxon>Planctomycetota</taxon>
        <taxon>Planctomycetia</taxon>
        <taxon>Planctomycetales</taxon>
        <taxon>Planctomycetaceae</taxon>
        <taxon>Caulifigura</taxon>
    </lineage>
</organism>
<evidence type="ECO:0000313" key="3">
    <source>
        <dbReference type="EMBL" id="QDT53332.1"/>
    </source>
</evidence>
<evidence type="ECO:0000313" key="4">
    <source>
        <dbReference type="Proteomes" id="UP000315700"/>
    </source>
</evidence>
<feature type="transmembrane region" description="Helical" evidence="1">
    <location>
        <begin position="313"/>
        <end position="332"/>
    </location>
</feature>
<evidence type="ECO:0000256" key="1">
    <source>
        <dbReference type="SAM" id="Phobius"/>
    </source>
</evidence>
<keyword evidence="4" id="KW-1185">Reference proteome</keyword>
<dbReference type="EMBL" id="CP036271">
    <property type="protein sequence ID" value="QDT53332.1"/>
    <property type="molecule type" value="Genomic_DNA"/>
</dbReference>
<proteinExistence type="predicted"/>
<sequence precursor="true">MAWRSSFKAWPAILIAAVASFLAGSAAHGGSMTFLAPREGMVRHNGALIRGAITLITADQVVVTPRGGAETSYEMSGVTMISAADNSFKYYPAQETFDEFLAKSSKLQGVTIVRDAPEVGSAAKTKNVAGASDGYARMIGMQPAATSQVTSSGGGFAQSGGFAGASQQPKALAKFDAPSIPELDADAVAAMERERSAAGNDSAVTAVPPTGQTPGSAGEEVLICSNPACGKEVRGAKYGGTCPHCGIVWAQQPAAEIATSIPPGSSTPVTNPANPFATPAATPFTVPVTPAPATTIPAVAAQPQGFSLETMPWWGKLLAFGASIMVLMFVMGRR</sequence>
<keyword evidence="1" id="KW-0472">Membrane</keyword>
<name>A0A517SB46_9PLAN</name>
<evidence type="ECO:0000256" key="2">
    <source>
        <dbReference type="SAM" id="SignalP"/>
    </source>
</evidence>
<keyword evidence="1" id="KW-0812">Transmembrane</keyword>